<keyword evidence="1" id="KW-0472">Membrane</keyword>
<sequence>MTSGAHVEPDETFAALKPAALETLADDGHHRRREHDLAHAMTAEPRTLVRRRARRRPSLLLAGLAGGAVVAAGGVAVTGGDDATTPPAVVAGPVDARSFLLASARTAERAPSTTGAYWYSRVREQRIVRTLVDKLSPGERPPKGWRPTRKDLPFTAYVTTSQDTWHGADRRSRARTVIGLDRRVTFRSPADEAAWRRSGAPELEEWSARPRTNDYDFRHTPLTENQQRSAPGALAEAPTDVAGLERLLRAWHRADDREAIAHDGVPTGMTFTETVFYEASNLLSGAARPGTRAAFYRLLAAQPGITMVGEVTDLLGRKGTALSMRSPDGEQRLIIDPGTARLLAHEAHHQVSPGGGTVRLLAQAVQAEGWVNAIGERP</sequence>
<feature type="transmembrane region" description="Helical" evidence="1">
    <location>
        <begin position="59"/>
        <end position="77"/>
    </location>
</feature>
<keyword evidence="1" id="KW-1133">Transmembrane helix</keyword>
<dbReference type="RefSeq" id="WP_170177775.1">
    <property type="nucleotide sequence ID" value="NZ_QTTT01000001.1"/>
</dbReference>
<reference evidence="2 3" key="1">
    <citation type="submission" date="2018-08" db="EMBL/GenBank/DDBJ databases">
        <title>Sequencing the genomes of 1000 actinobacteria strains.</title>
        <authorList>
            <person name="Klenk H.-P."/>
        </authorList>
    </citation>
    <scope>NUCLEOTIDE SEQUENCE [LARGE SCALE GENOMIC DNA]</scope>
    <source>
        <strain evidence="2 3">DSM 43927</strain>
    </source>
</reference>
<proteinExistence type="predicted"/>
<organism evidence="2 3">
    <name type="scientific">Thermomonospora umbrina</name>
    <dbReference type="NCBI Taxonomy" id="111806"/>
    <lineage>
        <taxon>Bacteria</taxon>
        <taxon>Bacillati</taxon>
        <taxon>Actinomycetota</taxon>
        <taxon>Actinomycetes</taxon>
        <taxon>Streptosporangiales</taxon>
        <taxon>Thermomonosporaceae</taxon>
        <taxon>Thermomonospora</taxon>
    </lineage>
</organism>
<dbReference type="NCBIfam" id="NF038083">
    <property type="entry name" value="CU044_5270_fam"/>
    <property type="match status" value="1"/>
</dbReference>
<dbReference type="InterPro" id="IPR047789">
    <property type="entry name" value="CU044_5270-like"/>
</dbReference>
<keyword evidence="1" id="KW-0812">Transmembrane</keyword>
<evidence type="ECO:0000313" key="3">
    <source>
        <dbReference type="Proteomes" id="UP000256661"/>
    </source>
</evidence>
<name>A0A3D9T4L8_9ACTN</name>
<dbReference type="EMBL" id="QTTT01000001">
    <property type="protein sequence ID" value="REE99644.1"/>
    <property type="molecule type" value="Genomic_DNA"/>
</dbReference>
<dbReference type="Proteomes" id="UP000256661">
    <property type="component" value="Unassembled WGS sequence"/>
</dbReference>
<dbReference type="AlphaFoldDB" id="A0A3D9T4L8"/>
<evidence type="ECO:0000256" key="1">
    <source>
        <dbReference type="SAM" id="Phobius"/>
    </source>
</evidence>
<evidence type="ECO:0008006" key="4">
    <source>
        <dbReference type="Google" id="ProtNLM"/>
    </source>
</evidence>
<keyword evidence="3" id="KW-1185">Reference proteome</keyword>
<evidence type="ECO:0000313" key="2">
    <source>
        <dbReference type="EMBL" id="REE99644.1"/>
    </source>
</evidence>
<protein>
    <recommendedName>
        <fullName evidence="4">CU044_5270 family protein</fullName>
    </recommendedName>
</protein>
<comment type="caution">
    <text evidence="2">The sequence shown here is derived from an EMBL/GenBank/DDBJ whole genome shotgun (WGS) entry which is preliminary data.</text>
</comment>
<accession>A0A3D9T4L8</accession>
<gene>
    <name evidence="2" type="ORF">DFJ69_5158</name>
</gene>